<evidence type="ECO:0000313" key="2">
    <source>
        <dbReference type="EMBL" id="EDW54367.1"/>
    </source>
</evidence>
<dbReference type="Proteomes" id="UP000001292">
    <property type="component" value="Unassembled WGS sequence"/>
</dbReference>
<protein>
    <submittedName>
        <fullName evidence="2">GM19445</fullName>
    </submittedName>
</protein>
<dbReference type="HOGENOM" id="CLU_3280053_0_0_1"/>
<organism evidence="3">
    <name type="scientific">Drosophila sechellia</name>
    <name type="common">Fruit fly</name>
    <dbReference type="NCBI Taxonomy" id="7238"/>
    <lineage>
        <taxon>Eukaryota</taxon>
        <taxon>Metazoa</taxon>
        <taxon>Ecdysozoa</taxon>
        <taxon>Arthropoda</taxon>
        <taxon>Hexapoda</taxon>
        <taxon>Insecta</taxon>
        <taxon>Pterygota</taxon>
        <taxon>Neoptera</taxon>
        <taxon>Endopterygota</taxon>
        <taxon>Diptera</taxon>
        <taxon>Brachycera</taxon>
        <taxon>Muscomorpha</taxon>
        <taxon>Ephydroidea</taxon>
        <taxon>Drosophilidae</taxon>
        <taxon>Drosophila</taxon>
        <taxon>Sophophora</taxon>
    </lineage>
</organism>
<evidence type="ECO:0000256" key="1">
    <source>
        <dbReference type="SAM" id="MobiDB-lite"/>
    </source>
</evidence>
<reference evidence="2 3" key="1">
    <citation type="journal article" date="2007" name="Nature">
        <title>Evolution of genes and genomes on the Drosophila phylogeny.</title>
        <authorList>
            <consortium name="Drosophila 12 Genomes Consortium"/>
            <person name="Clark A.G."/>
            <person name="Eisen M.B."/>
            <person name="Smith D.R."/>
            <person name="Bergman C.M."/>
            <person name="Oliver B."/>
            <person name="Markow T.A."/>
            <person name="Kaufman T.C."/>
            <person name="Kellis M."/>
            <person name="Gelbart W."/>
            <person name="Iyer V.N."/>
            <person name="Pollard D.A."/>
            <person name="Sackton T.B."/>
            <person name="Larracuente A.M."/>
            <person name="Singh N.D."/>
            <person name="Abad J.P."/>
            <person name="Abt D.N."/>
            <person name="Adryan B."/>
            <person name="Aguade M."/>
            <person name="Akashi H."/>
            <person name="Anderson W.W."/>
            <person name="Aquadro C.F."/>
            <person name="Ardell D.H."/>
            <person name="Arguello R."/>
            <person name="Artieri C.G."/>
            <person name="Barbash D.A."/>
            <person name="Barker D."/>
            <person name="Barsanti P."/>
            <person name="Batterham P."/>
            <person name="Batzoglou S."/>
            <person name="Begun D."/>
            <person name="Bhutkar A."/>
            <person name="Blanco E."/>
            <person name="Bosak S.A."/>
            <person name="Bradley R.K."/>
            <person name="Brand A.D."/>
            <person name="Brent M.R."/>
            <person name="Brooks A.N."/>
            <person name="Brown R.H."/>
            <person name="Butlin R.K."/>
            <person name="Caggese C."/>
            <person name="Calvi B.R."/>
            <person name="Bernardo de Carvalho A."/>
            <person name="Caspi A."/>
            <person name="Castrezana S."/>
            <person name="Celniker S.E."/>
            <person name="Chang J.L."/>
            <person name="Chapple C."/>
            <person name="Chatterji S."/>
            <person name="Chinwalla A."/>
            <person name="Civetta A."/>
            <person name="Clifton S.W."/>
            <person name="Comeron J.M."/>
            <person name="Costello J.C."/>
            <person name="Coyne J.A."/>
            <person name="Daub J."/>
            <person name="David R.G."/>
            <person name="Delcher A.L."/>
            <person name="Delehaunty K."/>
            <person name="Do C.B."/>
            <person name="Ebling H."/>
            <person name="Edwards K."/>
            <person name="Eickbush T."/>
            <person name="Evans J.D."/>
            <person name="Filipski A."/>
            <person name="Findeiss S."/>
            <person name="Freyhult E."/>
            <person name="Fulton L."/>
            <person name="Fulton R."/>
            <person name="Garcia A.C."/>
            <person name="Gardiner A."/>
            <person name="Garfield D.A."/>
            <person name="Garvin B.E."/>
            <person name="Gibson G."/>
            <person name="Gilbert D."/>
            <person name="Gnerre S."/>
            <person name="Godfrey J."/>
            <person name="Good R."/>
            <person name="Gotea V."/>
            <person name="Gravely B."/>
            <person name="Greenberg A.J."/>
            <person name="Griffiths-Jones S."/>
            <person name="Gross S."/>
            <person name="Guigo R."/>
            <person name="Gustafson E.A."/>
            <person name="Haerty W."/>
            <person name="Hahn M.W."/>
            <person name="Halligan D.L."/>
            <person name="Halpern A.L."/>
            <person name="Halter G.M."/>
            <person name="Han M.V."/>
            <person name="Heger A."/>
            <person name="Hillier L."/>
            <person name="Hinrichs A.S."/>
            <person name="Holmes I."/>
            <person name="Hoskins R.A."/>
            <person name="Hubisz M.J."/>
            <person name="Hultmark D."/>
            <person name="Huntley M.A."/>
            <person name="Jaffe D.B."/>
            <person name="Jagadeeshan S."/>
            <person name="Jeck W.R."/>
            <person name="Johnson J."/>
            <person name="Jones C.D."/>
            <person name="Jordan W.C."/>
            <person name="Karpen G.H."/>
            <person name="Kataoka E."/>
            <person name="Keightley P.D."/>
            <person name="Kheradpour P."/>
            <person name="Kirkness E.F."/>
            <person name="Koerich L.B."/>
            <person name="Kristiansen K."/>
            <person name="Kudrna D."/>
            <person name="Kulathinal R.J."/>
            <person name="Kumar S."/>
            <person name="Kwok R."/>
            <person name="Lander E."/>
            <person name="Langley C.H."/>
            <person name="Lapoint R."/>
            <person name="Lazzaro B.P."/>
            <person name="Lee S.J."/>
            <person name="Levesque L."/>
            <person name="Li R."/>
            <person name="Lin C.F."/>
            <person name="Lin M.F."/>
            <person name="Lindblad-Toh K."/>
            <person name="Llopart A."/>
            <person name="Long M."/>
            <person name="Low L."/>
            <person name="Lozovsky E."/>
            <person name="Lu J."/>
            <person name="Luo M."/>
            <person name="Machado C.A."/>
            <person name="Makalowski W."/>
            <person name="Marzo M."/>
            <person name="Matsuda M."/>
            <person name="Matzkin L."/>
            <person name="McAllister B."/>
            <person name="McBride C.S."/>
            <person name="McKernan B."/>
            <person name="McKernan K."/>
            <person name="Mendez-Lago M."/>
            <person name="Minx P."/>
            <person name="Mollenhauer M.U."/>
            <person name="Montooth K."/>
            <person name="Mount S.M."/>
            <person name="Mu X."/>
            <person name="Myers E."/>
            <person name="Negre B."/>
            <person name="Newfeld S."/>
            <person name="Nielsen R."/>
            <person name="Noor M.A."/>
            <person name="O'Grady P."/>
            <person name="Pachter L."/>
            <person name="Papaceit M."/>
            <person name="Parisi M.J."/>
            <person name="Parisi M."/>
            <person name="Parts L."/>
            <person name="Pedersen J.S."/>
            <person name="Pesole G."/>
            <person name="Phillippy A.M."/>
            <person name="Ponting C.P."/>
            <person name="Pop M."/>
            <person name="Porcelli D."/>
            <person name="Powell J.R."/>
            <person name="Prohaska S."/>
            <person name="Pruitt K."/>
            <person name="Puig M."/>
            <person name="Quesneville H."/>
            <person name="Ram K.R."/>
            <person name="Rand D."/>
            <person name="Rasmussen M.D."/>
            <person name="Reed L.K."/>
            <person name="Reenan R."/>
            <person name="Reily A."/>
            <person name="Remington K.A."/>
            <person name="Rieger T.T."/>
            <person name="Ritchie M.G."/>
            <person name="Robin C."/>
            <person name="Rogers Y.H."/>
            <person name="Rohde C."/>
            <person name="Rozas J."/>
            <person name="Rubenfield M.J."/>
            <person name="Ruiz A."/>
            <person name="Russo S."/>
            <person name="Salzberg S.L."/>
            <person name="Sanchez-Gracia A."/>
            <person name="Saranga D.J."/>
            <person name="Sato H."/>
            <person name="Schaeffer S.W."/>
            <person name="Schatz M.C."/>
            <person name="Schlenke T."/>
            <person name="Schwartz R."/>
            <person name="Segarra C."/>
            <person name="Singh R.S."/>
            <person name="Sirot L."/>
            <person name="Sirota M."/>
            <person name="Sisneros N.B."/>
            <person name="Smith C.D."/>
            <person name="Smith T.F."/>
            <person name="Spieth J."/>
            <person name="Stage D.E."/>
            <person name="Stark A."/>
            <person name="Stephan W."/>
            <person name="Strausberg R.L."/>
            <person name="Strempel S."/>
            <person name="Sturgill D."/>
            <person name="Sutton G."/>
            <person name="Sutton G.G."/>
            <person name="Tao W."/>
            <person name="Teichmann S."/>
            <person name="Tobari Y.N."/>
            <person name="Tomimura Y."/>
            <person name="Tsolas J.M."/>
            <person name="Valente V.L."/>
            <person name="Venter E."/>
            <person name="Venter J.C."/>
            <person name="Vicario S."/>
            <person name="Vieira F.G."/>
            <person name="Vilella A.J."/>
            <person name="Villasante A."/>
            <person name="Walenz B."/>
            <person name="Wang J."/>
            <person name="Wasserman M."/>
            <person name="Watts T."/>
            <person name="Wilson D."/>
            <person name="Wilson R.K."/>
            <person name="Wing R.A."/>
            <person name="Wolfner M.F."/>
            <person name="Wong A."/>
            <person name="Wong G.K."/>
            <person name="Wu C.I."/>
            <person name="Wu G."/>
            <person name="Yamamoto D."/>
            <person name="Yang H.P."/>
            <person name="Yang S.P."/>
            <person name="Yorke J.A."/>
            <person name="Yoshida K."/>
            <person name="Zdobnov E."/>
            <person name="Zhang P."/>
            <person name="Zhang Y."/>
            <person name="Zimin A.V."/>
            <person name="Baldwin J."/>
            <person name="Abdouelleil A."/>
            <person name="Abdulkadir J."/>
            <person name="Abebe A."/>
            <person name="Abera B."/>
            <person name="Abreu J."/>
            <person name="Acer S.C."/>
            <person name="Aftuck L."/>
            <person name="Alexander A."/>
            <person name="An P."/>
            <person name="Anderson E."/>
            <person name="Anderson S."/>
            <person name="Arachi H."/>
            <person name="Azer M."/>
            <person name="Bachantsang P."/>
            <person name="Barry A."/>
            <person name="Bayul T."/>
            <person name="Berlin A."/>
            <person name="Bessette D."/>
            <person name="Bloom T."/>
            <person name="Blye J."/>
            <person name="Boguslavskiy L."/>
            <person name="Bonnet C."/>
            <person name="Boukhgalter B."/>
            <person name="Bourzgui I."/>
            <person name="Brown A."/>
            <person name="Cahill P."/>
            <person name="Channer S."/>
            <person name="Cheshatsang Y."/>
            <person name="Chuda L."/>
            <person name="Citroen M."/>
            <person name="Collymore A."/>
            <person name="Cooke P."/>
            <person name="Costello M."/>
            <person name="D'Aco K."/>
            <person name="Daza R."/>
            <person name="De Haan G."/>
            <person name="DeGray S."/>
            <person name="DeMaso C."/>
            <person name="Dhargay N."/>
            <person name="Dooley K."/>
            <person name="Dooley E."/>
            <person name="Doricent M."/>
            <person name="Dorje P."/>
            <person name="Dorjee K."/>
            <person name="Dupes A."/>
            <person name="Elong R."/>
            <person name="Falk J."/>
            <person name="Farina A."/>
            <person name="Faro S."/>
            <person name="Ferguson D."/>
            <person name="Fisher S."/>
            <person name="Foley C.D."/>
            <person name="Franke A."/>
            <person name="Friedrich D."/>
            <person name="Gadbois L."/>
            <person name="Gearin G."/>
            <person name="Gearin C.R."/>
            <person name="Giannoukos G."/>
            <person name="Goode T."/>
            <person name="Graham J."/>
            <person name="Grandbois E."/>
            <person name="Grewal S."/>
            <person name="Gyaltsen K."/>
            <person name="Hafez N."/>
            <person name="Hagos B."/>
            <person name="Hall J."/>
            <person name="Henson C."/>
            <person name="Hollinger A."/>
            <person name="Honan T."/>
            <person name="Huard M.D."/>
            <person name="Hughes L."/>
            <person name="Hurhula B."/>
            <person name="Husby M.E."/>
            <person name="Kamat A."/>
            <person name="Kanga B."/>
            <person name="Kashin S."/>
            <person name="Khazanovich D."/>
            <person name="Kisner P."/>
            <person name="Lance K."/>
            <person name="Lara M."/>
            <person name="Lee W."/>
            <person name="Lennon N."/>
            <person name="Letendre F."/>
            <person name="LeVine R."/>
            <person name="Lipovsky A."/>
            <person name="Liu X."/>
            <person name="Liu J."/>
            <person name="Liu S."/>
            <person name="Lokyitsang T."/>
            <person name="Lokyitsang Y."/>
            <person name="Lubonja R."/>
            <person name="Lui A."/>
            <person name="MacDonald P."/>
            <person name="Magnisalis V."/>
            <person name="Maru K."/>
            <person name="Matthews C."/>
            <person name="McCusker W."/>
            <person name="McDonough S."/>
            <person name="Mehta T."/>
            <person name="Meldrim J."/>
            <person name="Meneus L."/>
            <person name="Mihai O."/>
            <person name="Mihalev A."/>
            <person name="Mihova T."/>
            <person name="Mittelman R."/>
            <person name="Mlenga V."/>
            <person name="Montmayeur A."/>
            <person name="Mulrain L."/>
            <person name="Navidi A."/>
            <person name="Naylor J."/>
            <person name="Negash T."/>
            <person name="Nguyen T."/>
            <person name="Nguyen N."/>
            <person name="Nicol R."/>
            <person name="Norbu C."/>
            <person name="Norbu N."/>
            <person name="Novod N."/>
            <person name="O'Neill B."/>
            <person name="Osman S."/>
            <person name="Markiewicz E."/>
            <person name="Oyono O.L."/>
            <person name="Patti C."/>
            <person name="Phunkhang P."/>
            <person name="Pierre F."/>
            <person name="Priest M."/>
            <person name="Raghuraman S."/>
            <person name="Rege F."/>
            <person name="Reyes R."/>
            <person name="Rise C."/>
            <person name="Rogov P."/>
            <person name="Ross K."/>
            <person name="Ryan E."/>
            <person name="Settipalli S."/>
            <person name="Shea T."/>
            <person name="Sherpa N."/>
            <person name="Shi L."/>
            <person name="Shih D."/>
            <person name="Sparrow T."/>
            <person name="Spaulding J."/>
            <person name="Stalker J."/>
            <person name="Stange-Thomann N."/>
            <person name="Stavropoulos S."/>
            <person name="Stone C."/>
            <person name="Strader C."/>
            <person name="Tesfaye S."/>
            <person name="Thomson T."/>
            <person name="Thoulutsang Y."/>
            <person name="Thoulutsang D."/>
            <person name="Topham K."/>
            <person name="Topping I."/>
            <person name="Tsamla T."/>
            <person name="Vassiliev H."/>
            <person name="Vo A."/>
            <person name="Wangchuk T."/>
            <person name="Wangdi T."/>
            <person name="Weiand M."/>
            <person name="Wilkinson J."/>
            <person name="Wilson A."/>
            <person name="Yadav S."/>
            <person name="Young G."/>
            <person name="Yu Q."/>
            <person name="Zembek L."/>
            <person name="Zhong D."/>
            <person name="Zimmer A."/>
            <person name="Zwirko Z."/>
            <person name="Jaffe D.B."/>
            <person name="Alvarez P."/>
            <person name="Brockman W."/>
            <person name="Butler J."/>
            <person name="Chin C."/>
            <person name="Gnerre S."/>
            <person name="Grabherr M."/>
            <person name="Kleber M."/>
            <person name="Mauceli E."/>
            <person name="MacCallum I."/>
        </authorList>
    </citation>
    <scope>NUCLEOTIDE SEQUENCE [LARGE SCALE GENOMIC DNA]</scope>
    <source>
        <strain evidence="3">Rob3c / Tucson 14021-0248.25</strain>
    </source>
</reference>
<dbReference type="EMBL" id="CH480820">
    <property type="protein sequence ID" value="EDW54367.1"/>
    <property type="molecule type" value="Genomic_DNA"/>
</dbReference>
<keyword evidence="3" id="KW-1185">Reference proteome</keyword>
<evidence type="ECO:0000313" key="3">
    <source>
        <dbReference type="Proteomes" id="UP000001292"/>
    </source>
</evidence>
<dbReference type="AlphaFoldDB" id="B4I1G0"/>
<proteinExistence type="predicted"/>
<feature type="region of interest" description="Disordered" evidence="1">
    <location>
        <begin position="27"/>
        <end position="49"/>
    </location>
</feature>
<accession>B4I1G0</accession>
<dbReference type="PhylomeDB" id="B4I1G0"/>
<sequence>MIDGHLAYKLTPELLLVHCRPSSANFQRFSTPPLTKNKKRYNKKSYEKG</sequence>
<name>B4I1G0_DROSE</name>
<gene>
    <name evidence="2" type="primary">Dsec\GM19445</name>
    <name evidence="2" type="ORF">Dsec_GM19445</name>
</gene>